<evidence type="ECO:0000256" key="1">
    <source>
        <dbReference type="ARBA" id="ARBA00010875"/>
    </source>
</evidence>
<dbReference type="GO" id="GO:0005737">
    <property type="term" value="C:cytoplasm"/>
    <property type="evidence" value="ECO:0007669"/>
    <property type="project" value="UniProtKB-SubCell"/>
</dbReference>
<keyword evidence="8" id="KW-0698">rRNA processing</keyword>
<evidence type="ECO:0000256" key="4">
    <source>
        <dbReference type="ARBA" id="ARBA00022723"/>
    </source>
</evidence>
<evidence type="ECO:0000313" key="11">
    <source>
        <dbReference type="EMBL" id="VFK80881.1"/>
    </source>
</evidence>
<keyword evidence="5 8" id="KW-0255">Endonuclease</keyword>
<dbReference type="GO" id="GO:0004521">
    <property type="term" value="F:RNA endonuclease activity"/>
    <property type="evidence" value="ECO:0007669"/>
    <property type="project" value="UniProtKB-UniRule"/>
</dbReference>
<dbReference type="SUPFAM" id="SSF55486">
    <property type="entry name" value="Metalloproteases ('zincins'), catalytic domain"/>
    <property type="match status" value="1"/>
</dbReference>
<dbReference type="NCBIfam" id="TIGR00043">
    <property type="entry name" value="rRNA maturation RNase YbeY"/>
    <property type="match status" value="1"/>
</dbReference>
<sequence>MCSCSLPYLMPYNNNNARAVVDIQYASTQRFLPTQADICTWIDATLALTGDIFNASHKNQHEDDGFEVELTVRIVDEEEGVSLNREYRGQETATNVLSFPCELSTVLDLNLLGDIVICAPVVKREISMQHDMPFEAYWAHMVIHGVLHLLGYDHQSETEARYMESIEMIVLAQLGFTELSLDPLDIFTIVAL</sequence>
<dbReference type="InterPro" id="IPR023091">
    <property type="entry name" value="MetalPrtase_cat_dom_sf_prd"/>
</dbReference>
<gene>
    <name evidence="8" type="primary">ybeY</name>
    <name evidence="11" type="ORF">BECKSD772D_GA0070982_11724</name>
    <name evidence="10" type="ORF">BECKSD772E_GA0070983_104616</name>
    <name evidence="9" type="ORF">BECKSD772F_GA0070984_104416</name>
</gene>
<dbReference type="GO" id="GO:0008270">
    <property type="term" value="F:zinc ion binding"/>
    <property type="evidence" value="ECO:0007669"/>
    <property type="project" value="UniProtKB-UniRule"/>
</dbReference>
<feature type="binding site" evidence="8">
    <location>
        <position position="148"/>
    </location>
    <ligand>
        <name>Zn(2+)</name>
        <dbReference type="ChEBI" id="CHEBI:29105"/>
        <note>catalytic</note>
    </ligand>
</feature>
<keyword evidence="7 8" id="KW-0862">Zinc</keyword>
<reference evidence="9" key="1">
    <citation type="submission" date="2019-02" db="EMBL/GenBank/DDBJ databases">
        <authorList>
            <person name="Gruber-Vodicka R. H."/>
            <person name="Seah K. B. B."/>
        </authorList>
    </citation>
    <scope>NUCLEOTIDE SEQUENCE</scope>
    <source>
        <strain evidence="11">BECK_S127</strain>
        <strain evidence="10">BECK_S1320</strain>
        <strain evidence="9">BECK_S1321</strain>
    </source>
</reference>
<evidence type="ECO:0000256" key="5">
    <source>
        <dbReference type="ARBA" id="ARBA00022759"/>
    </source>
</evidence>
<feature type="binding site" evidence="8">
    <location>
        <position position="154"/>
    </location>
    <ligand>
        <name>Zn(2+)</name>
        <dbReference type="ChEBI" id="CHEBI:29105"/>
        <note>catalytic</note>
    </ligand>
</feature>
<proteinExistence type="inferred from homology"/>
<keyword evidence="8" id="KW-0963">Cytoplasm</keyword>
<keyword evidence="2 8" id="KW-0690">Ribosome biogenesis</keyword>
<dbReference type="EC" id="3.1.-.-" evidence="8"/>
<evidence type="ECO:0000256" key="3">
    <source>
        <dbReference type="ARBA" id="ARBA00022722"/>
    </source>
</evidence>
<evidence type="ECO:0000256" key="6">
    <source>
        <dbReference type="ARBA" id="ARBA00022801"/>
    </source>
</evidence>
<dbReference type="PANTHER" id="PTHR46986:SF1">
    <property type="entry name" value="ENDORIBONUCLEASE YBEY, CHLOROPLASTIC"/>
    <property type="match status" value="1"/>
</dbReference>
<accession>A0A450YDN6</accession>
<keyword evidence="4 8" id="KW-0479">Metal-binding</keyword>
<keyword evidence="6 8" id="KW-0378">Hydrolase</keyword>
<dbReference type="PROSITE" id="PS01306">
    <property type="entry name" value="UPF0054"/>
    <property type="match status" value="1"/>
</dbReference>
<comment type="function">
    <text evidence="8">Single strand-specific metallo-endoribonuclease involved in late-stage 70S ribosome quality control and in maturation of the 3' terminus of the 16S rRNA.</text>
</comment>
<evidence type="ECO:0000256" key="7">
    <source>
        <dbReference type="ARBA" id="ARBA00022833"/>
    </source>
</evidence>
<dbReference type="Gene3D" id="3.40.390.30">
    <property type="entry name" value="Metalloproteases ('zincins'), catalytic domain"/>
    <property type="match status" value="1"/>
</dbReference>
<evidence type="ECO:0000313" key="10">
    <source>
        <dbReference type="EMBL" id="VFK44973.1"/>
    </source>
</evidence>
<dbReference type="PANTHER" id="PTHR46986">
    <property type="entry name" value="ENDORIBONUCLEASE YBEY, CHLOROPLASTIC"/>
    <property type="match status" value="1"/>
</dbReference>
<dbReference type="Pfam" id="PF02130">
    <property type="entry name" value="YbeY"/>
    <property type="match status" value="1"/>
</dbReference>
<name>A0A450YDN6_9GAMM</name>
<comment type="similarity">
    <text evidence="1 8">Belongs to the endoribonuclease YbeY family.</text>
</comment>
<dbReference type="EMBL" id="CAADFU010000046">
    <property type="protein sequence ID" value="VFK44973.1"/>
    <property type="molecule type" value="Genomic_DNA"/>
</dbReference>
<dbReference type="EMBL" id="CAADHB010000172">
    <property type="protein sequence ID" value="VFK80881.1"/>
    <property type="molecule type" value="Genomic_DNA"/>
</dbReference>
<feature type="binding site" evidence="8">
    <location>
        <position position="144"/>
    </location>
    <ligand>
        <name>Zn(2+)</name>
        <dbReference type="ChEBI" id="CHEBI:29105"/>
        <note>catalytic</note>
    </ligand>
</feature>
<keyword evidence="3 8" id="KW-0540">Nuclease</keyword>
<dbReference type="GO" id="GO:0004222">
    <property type="term" value="F:metalloendopeptidase activity"/>
    <property type="evidence" value="ECO:0007669"/>
    <property type="project" value="InterPro"/>
</dbReference>
<evidence type="ECO:0000256" key="8">
    <source>
        <dbReference type="HAMAP-Rule" id="MF_00009"/>
    </source>
</evidence>
<dbReference type="InterPro" id="IPR020549">
    <property type="entry name" value="YbeY_CS"/>
</dbReference>
<evidence type="ECO:0000256" key="2">
    <source>
        <dbReference type="ARBA" id="ARBA00022517"/>
    </source>
</evidence>
<dbReference type="HAMAP" id="MF_00009">
    <property type="entry name" value="Endoribonucl_YbeY"/>
    <property type="match status" value="1"/>
</dbReference>
<dbReference type="InterPro" id="IPR002036">
    <property type="entry name" value="YbeY"/>
</dbReference>
<dbReference type="GO" id="GO:0006364">
    <property type="term" value="P:rRNA processing"/>
    <property type="evidence" value="ECO:0007669"/>
    <property type="project" value="UniProtKB-UniRule"/>
</dbReference>
<evidence type="ECO:0000313" key="9">
    <source>
        <dbReference type="EMBL" id="VFK39614.1"/>
    </source>
</evidence>
<dbReference type="EMBL" id="CAADFR010000044">
    <property type="protein sequence ID" value="VFK39614.1"/>
    <property type="molecule type" value="Genomic_DNA"/>
</dbReference>
<protein>
    <recommendedName>
        <fullName evidence="8">Endoribonuclease YbeY</fullName>
        <ecNumber evidence="8">3.1.-.-</ecNumber>
    </recommendedName>
</protein>
<dbReference type="AlphaFoldDB" id="A0A450YDN6"/>
<comment type="subcellular location">
    <subcellularLocation>
        <location evidence="8">Cytoplasm</location>
    </subcellularLocation>
</comment>
<comment type="cofactor">
    <cofactor evidence="8">
        <name>Zn(2+)</name>
        <dbReference type="ChEBI" id="CHEBI:29105"/>
    </cofactor>
    <text evidence="8">Binds 1 zinc ion.</text>
</comment>
<organism evidence="9">
    <name type="scientific">Candidatus Kentrum sp. SD</name>
    <dbReference type="NCBI Taxonomy" id="2126332"/>
    <lineage>
        <taxon>Bacteria</taxon>
        <taxon>Pseudomonadati</taxon>
        <taxon>Pseudomonadota</taxon>
        <taxon>Gammaproteobacteria</taxon>
        <taxon>Candidatus Kentrum</taxon>
    </lineage>
</organism>